<proteinExistence type="predicted"/>
<dbReference type="AlphaFoldDB" id="A0A064C8Z9"/>
<accession>A0A064C8Z9</accession>
<organism evidence="2 3">
    <name type="scientific">Mycolicibacterium aromaticivorans JS19b1 = JCM 16368</name>
    <dbReference type="NCBI Taxonomy" id="1440774"/>
    <lineage>
        <taxon>Bacteria</taxon>
        <taxon>Bacillati</taxon>
        <taxon>Actinomycetota</taxon>
        <taxon>Actinomycetes</taxon>
        <taxon>Mycobacteriales</taxon>
        <taxon>Mycobacteriaceae</taxon>
        <taxon>Mycolicibacterium</taxon>
    </lineage>
</organism>
<dbReference type="EMBL" id="JALN02000002">
    <property type="protein sequence ID" value="KDE97124.1"/>
    <property type="molecule type" value="Genomic_DNA"/>
</dbReference>
<reference evidence="2" key="1">
    <citation type="submission" date="2014-05" db="EMBL/GenBank/DDBJ databases">
        <title>Genome sequence of Mycobacterium aromaticivorans strain JS19b1T (= DSM 45407T).</title>
        <authorList>
            <person name="Kwak Y."/>
            <person name="Park G.-S."/>
            <person name="Li Q.X."/>
            <person name="Lee S.-E."/>
            <person name="Shin J.-H."/>
        </authorList>
    </citation>
    <scope>NUCLEOTIDE SEQUENCE [LARGE SCALE GENOMIC DNA]</scope>
    <source>
        <strain evidence="2">JS19b1</strain>
    </source>
</reference>
<name>A0A064C8Z9_9MYCO</name>
<comment type="caution">
    <text evidence="2">The sequence shown here is derived from an EMBL/GenBank/DDBJ whole genome shotgun (WGS) entry which is preliminary data.</text>
</comment>
<sequence>MFQTDTTVQVDHARTKITAAHLGSGGGDFAEMPVAAGARDQAGTGVGSGDTEARRQPRSDYTFSGRSAHRKPPPPSRTAAFVDLRRTAGAATVHSGDGPQVESANAKSA</sequence>
<keyword evidence="3" id="KW-1185">Reference proteome</keyword>
<protein>
    <submittedName>
        <fullName evidence="2">Uncharacterized protein</fullName>
    </submittedName>
</protein>
<evidence type="ECO:0000256" key="1">
    <source>
        <dbReference type="SAM" id="MobiDB-lite"/>
    </source>
</evidence>
<dbReference type="Proteomes" id="UP000022835">
    <property type="component" value="Unassembled WGS sequence"/>
</dbReference>
<evidence type="ECO:0000313" key="3">
    <source>
        <dbReference type="Proteomes" id="UP000022835"/>
    </source>
</evidence>
<evidence type="ECO:0000313" key="2">
    <source>
        <dbReference type="EMBL" id="KDE97124.1"/>
    </source>
</evidence>
<gene>
    <name evidence="2" type="ORF">Y900_027955</name>
</gene>
<feature type="region of interest" description="Disordered" evidence="1">
    <location>
        <begin position="35"/>
        <end position="109"/>
    </location>
</feature>